<accession>A0A2I1P810</accession>
<organism evidence="1 2">
    <name type="scientific">Kytococcus schroeteri</name>
    <dbReference type="NCBI Taxonomy" id="138300"/>
    <lineage>
        <taxon>Bacteria</taxon>
        <taxon>Bacillati</taxon>
        <taxon>Actinomycetota</taxon>
        <taxon>Actinomycetes</taxon>
        <taxon>Micrococcales</taxon>
        <taxon>Kytococcaceae</taxon>
        <taxon>Kytococcus</taxon>
    </lineage>
</organism>
<keyword evidence="2" id="KW-1185">Reference proteome</keyword>
<dbReference type="EMBL" id="PKIZ01000041">
    <property type="protein sequence ID" value="PKZ40750.1"/>
    <property type="molecule type" value="Genomic_DNA"/>
</dbReference>
<name>A0A2I1P810_9MICO</name>
<feature type="non-terminal residue" evidence="1">
    <location>
        <position position="56"/>
    </location>
</feature>
<evidence type="ECO:0000313" key="2">
    <source>
        <dbReference type="Proteomes" id="UP000234206"/>
    </source>
</evidence>
<evidence type="ECO:0000313" key="1">
    <source>
        <dbReference type="EMBL" id="PKZ40750.1"/>
    </source>
</evidence>
<comment type="caution">
    <text evidence="1">The sequence shown here is derived from an EMBL/GenBank/DDBJ whole genome shotgun (WGS) entry which is preliminary data.</text>
</comment>
<protein>
    <submittedName>
        <fullName evidence="1">IS5/IS1182 family transposase</fullName>
    </submittedName>
</protein>
<sequence>MLQEVLGDIRVPRIGCGQARTRPDALLADRGYTSRVNRAYLRERGIAAVIPEKSNE</sequence>
<proteinExistence type="predicted"/>
<dbReference type="Proteomes" id="UP000234206">
    <property type="component" value="Unassembled WGS sequence"/>
</dbReference>
<reference evidence="1 2" key="1">
    <citation type="submission" date="2017-12" db="EMBL/GenBank/DDBJ databases">
        <title>Phylogenetic diversity of female urinary microbiome.</title>
        <authorList>
            <person name="Thomas-White K."/>
            <person name="Wolfe A.J."/>
        </authorList>
    </citation>
    <scope>NUCLEOTIDE SEQUENCE [LARGE SCALE GENOMIC DNA]</scope>
    <source>
        <strain evidence="1 2">UMB1298</strain>
    </source>
</reference>
<gene>
    <name evidence="1" type="ORF">CYJ76_11390</name>
</gene>
<dbReference type="AlphaFoldDB" id="A0A2I1P810"/>